<sequence>MEIRGYRASDEAAAYAVCLGTGDNGRDATGLFRDPDLLGHVYVGPYLRFAPEFASVLHDGDTIVGYVLGVADTAAFEAWCESEWWPSLRVRYPRDVPVSERDDELIRVIHSPYRMDPATAAAGFPAHLHIDLLPPGQGRGHGRAMMDRVLGQLTAAGAPGVHLFVGADNERAIGFYLALGFTRALDVPGAVLMTKPLR</sequence>
<accession>A0A8J3QZX0</accession>
<dbReference type="InterPro" id="IPR051822">
    <property type="entry name" value="Glycosyl_Hydrolase_84"/>
</dbReference>
<dbReference type="PANTHER" id="PTHR13170">
    <property type="entry name" value="O-GLCNACASE"/>
    <property type="match status" value="1"/>
</dbReference>
<dbReference type="PANTHER" id="PTHR13170:SF16">
    <property type="entry name" value="PROTEIN O-GLCNACASE"/>
    <property type="match status" value="1"/>
</dbReference>
<dbReference type="Proteomes" id="UP000642748">
    <property type="component" value="Unassembled WGS sequence"/>
</dbReference>
<dbReference type="AlphaFoldDB" id="A0A8J3QZX0"/>
<protein>
    <recommendedName>
        <fullName evidence="1">N-acetyltransferase domain-containing protein</fullName>
    </recommendedName>
</protein>
<dbReference type="PROSITE" id="PS51186">
    <property type="entry name" value="GNAT"/>
    <property type="match status" value="1"/>
</dbReference>
<organism evidence="2 3">
    <name type="scientific">Rugosimonospora africana</name>
    <dbReference type="NCBI Taxonomy" id="556532"/>
    <lineage>
        <taxon>Bacteria</taxon>
        <taxon>Bacillati</taxon>
        <taxon>Actinomycetota</taxon>
        <taxon>Actinomycetes</taxon>
        <taxon>Micromonosporales</taxon>
        <taxon>Micromonosporaceae</taxon>
        <taxon>Rugosimonospora</taxon>
    </lineage>
</organism>
<dbReference type="Gene3D" id="3.40.630.30">
    <property type="match status" value="1"/>
</dbReference>
<keyword evidence="3" id="KW-1185">Reference proteome</keyword>
<evidence type="ECO:0000259" key="1">
    <source>
        <dbReference type="PROSITE" id="PS51186"/>
    </source>
</evidence>
<dbReference type="InterPro" id="IPR000182">
    <property type="entry name" value="GNAT_dom"/>
</dbReference>
<dbReference type="SUPFAM" id="SSF55729">
    <property type="entry name" value="Acyl-CoA N-acyltransferases (Nat)"/>
    <property type="match status" value="1"/>
</dbReference>
<name>A0A8J3QZX0_9ACTN</name>
<dbReference type="GO" id="GO:0016747">
    <property type="term" value="F:acyltransferase activity, transferring groups other than amino-acyl groups"/>
    <property type="evidence" value="ECO:0007669"/>
    <property type="project" value="InterPro"/>
</dbReference>
<dbReference type="RefSeq" id="WP_203923116.1">
    <property type="nucleotide sequence ID" value="NZ_BONZ01000083.1"/>
</dbReference>
<dbReference type="Pfam" id="PF00583">
    <property type="entry name" value="Acetyltransf_1"/>
    <property type="match status" value="1"/>
</dbReference>
<proteinExistence type="predicted"/>
<feature type="domain" description="N-acetyltransferase" evidence="1">
    <location>
        <begin position="47"/>
        <end position="198"/>
    </location>
</feature>
<comment type="caution">
    <text evidence="2">The sequence shown here is derived from an EMBL/GenBank/DDBJ whole genome shotgun (WGS) entry which is preliminary data.</text>
</comment>
<dbReference type="InterPro" id="IPR016181">
    <property type="entry name" value="Acyl_CoA_acyltransferase"/>
</dbReference>
<evidence type="ECO:0000313" key="3">
    <source>
        <dbReference type="Proteomes" id="UP000642748"/>
    </source>
</evidence>
<dbReference type="EMBL" id="BONZ01000083">
    <property type="protein sequence ID" value="GIH19666.1"/>
    <property type="molecule type" value="Genomic_DNA"/>
</dbReference>
<evidence type="ECO:0000313" key="2">
    <source>
        <dbReference type="EMBL" id="GIH19666.1"/>
    </source>
</evidence>
<gene>
    <name evidence="2" type="ORF">Raf01_78380</name>
</gene>
<reference evidence="2" key="1">
    <citation type="submission" date="2021-01" db="EMBL/GenBank/DDBJ databases">
        <title>Whole genome shotgun sequence of Rugosimonospora africana NBRC 104875.</title>
        <authorList>
            <person name="Komaki H."/>
            <person name="Tamura T."/>
        </authorList>
    </citation>
    <scope>NUCLEOTIDE SEQUENCE</scope>
    <source>
        <strain evidence="2">NBRC 104875</strain>
    </source>
</reference>